<evidence type="ECO:0000256" key="4">
    <source>
        <dbReference type="SAM" id="Phobius"/>
    </source>
</evidence>
<dbReference type="Pfam" id="PF00535">
    <property type="entry name" value="Glycos_transf_2"/>
    <property type="match status" value="1"/>
</dbReference>
<protein>
    <submittedName>
        <fullName evidence="6">Glycosyltransferase family 2 protein</fullName>
        <ecNumber evidence="6">2.4.-.-</ecNumber>
    </submittedName>
</protein>
<keyword evidence="3 6" id="KW-0808">Transferase</keyword>
<dbReference type="InterPro" id="IPR001173">
    <property type="entry name" value="Glyco_trans_2-like"/>
</dbReference>
<feature type="domain" description="Glycosyltransferase 2-like" evidence="5">
    <location>
        <begin position="5"/>
        <end position="178"/>
    </location>
</feature>
<sequence length="303" mass="34752">MGLVSIISVNYKQPVVTAAFLESIVALAPQIELEVIIVDNGSEQDQEDYFKKILPSLTYLRVEKNIGFAGGNNIGIQASSGDYLLFLNNDTEITAGMIEALLAVLETKQDVGIVSPLLLYYDDKKLIQYAGYTEMNYLTGRNQQIAFQEVNQGQYASTSRETAYCHGAAMMVRRKDVNRIGLMDESYFLYYEELDWCEKFRKSGLRCWFHGQAVIYHKESISVGKASALKTYFMARNRMLFIRKNCSWPFVLFFSLFFVFVSSTKQALVFLRKGRADLIKWHYKGIWWNLTHGTKSKRLGFQT</sequence>
<keyword evidence="2 6" id="KW-0328">Glycosyltransferase</keyword>
<keyword evidence="4" id="KW-1133">Transmembrane helix</keyword>
<dbReference type="InterPro" id="IPR029044">
    <property type="entry name" value="Nucleotide-diphossugar_trans"/>
</dbReference>
<dbReference type="Gene3D" id="3.90.550.10">
    <property type="entry name" value="Spore Coat Polysaccharide Biosynthesis Protein SpsA, Chain A"/>
    <property type="match status" value="1"/>
</dbReference>
<evidence type="ECO:0000256" key="2">
    <source>
        <dbReference type="ARBA" id="ARBA00022676"/>
    </source>
</evidence>
<evidence type="ECO:0000313" key="6">
    <source>
        <dbReference type="EMBL" id="MFC0320183.1"/>
    </source>
</evidence>
<feature type="transmembrane region" description="Helical" evidence="4">
    <location>
        <begin position="248"/>
        <end position="271"/>
    </location>
</feature>
<dbReference type="Proteomes" id="UP001589774">
    <property type="component" value="Unassembled WGS sequence"/>
</dbReference>
<dbReference type="PANTHER" id="PTHR43179:SF12">
    <property type="entry name" value="GALACTOFURANOSYLTRANSFERASE GLFT2"/>
    <property type="match status" value="1"/>
</dbReference>
<evidence type="ECO:0000313" key="7">
    <source>
        <dbReference type="Proteomes" id="UP001589774"/>
    </source>
</evidence>
<dbReference type="RefSeq" id="WP_130855242.1">
    <property type="nucleotide sequence ID" value="NZ_JBHLWO010000002.1"/>
</dbReference>
<reference evidence="6 7" key="1">
    <citation type="submission" date="2024-09" db="EMBL/GenBank/DDBJ databases">
        <authorList>
            <person name="Sun Q."/>
            <person name="Mori K."/>
        </authorList>
    </citation>
    <scope>NUCLEOTIDE SEQUENCE [LARGE SCALE GENOMIC DNA]</scope>
    <source>
        <strain evidence="6 7">CCM 7765</strain>
    </source>
</reference>
<gene>
    <name evidence="6" type="ORF">ACFFI0_17795</name>
</gene>
<dbReference type="PANTHER" id="PTHR43179">
    <property type="entry name" value="RHAMNOSYLTRANSFERASE WBBL"/>
    <property type="match status" value="1"/>
</dbReference>
<dbReference type="EMBL" id="JBHLWO010000002">
    <property type="protein sequence ID" value="MFC0320183.1"/>
    <property type="molecule type" value="Genomic_DNA"/>
</dbReference>
<organism evidence="6 7">
    <name type="scientific">Olivibacter oleidegradans</name>
    <dbReference type="NCBI Taxonomy" id="760123"/>
    <lineage>
        <taxon>Bacteria</taxon>
        <taxon>Pseudomonadati</taxon>
        <taxon>Bacteroidota</taxon>
        <taxon>Sphingobacteriia</taxon>
        <taxon>Sphingobacteriales</taxon>
        <taxon>Sphingobacteriaceae</taxon>
        <taxon>Olivibacter</taxon>
    </lineage>
</organism>
<keyword evidence="4" id="KW-0472">Membrane</keyword>
<dbReference type="SUPFAM" id="SSF53448">
    <property type="entry name" value="Nucleotide-diphospho-sugar transferases"/>
    <property type="match status" value="1"/>
</dbReference>
<evidence type="ECO:0000256" key="1">
    <source>
        <dbReference type="ARBA" id="ARBA00006739"/>
    </source>
</evidence>
<keyword evidence="7" id="KW-1185">Reference proteome</keyword>
<evidence type="ECO:0000259" key="5">
    <source>
        <dbReference type="Pfam" id="PF00535"/>
    </source>
</evidence>
<dbReference type="GO" id="GO:0016757">
    <property type="term" value="F:glycosyltransferase activity"/>
    <property type="evidence" value="ECO:0007669"/>
    <property type="project" value="UniProtKB-KW"/>
</dbReference>
<accession>A0ABV6HMQ8</accession>
<evidence type="ECO:0000256" key="3">
    <source>
        <dbReference type="ARBA" id="ARBA00022679"/>
    </source>
</evidence>
<dbReference type="CDD" id="cd04186">
    <property type="entry name" value="GT_2_like_c"/>
    <property type="match status" value="1"/>
</dbReference>
<comment type="caution">
    <text evidence="6">The sequence shown here is derived from an EMBL/GenBank/DDBJ whole genome shotgun (WGS) entry which is preliminary data.</text>
</comment>
<comment type="similarity">
    <text evidence="1">Belongs to the glycosyltransferase 2 family.</text>
</comment>
<name>A0ABV6HMQ8_9SPHI</name>
<dbReference type="EC" id="2.4.-.-" evidence="6"/>
<keyword evidence="4" id="KW-0812">Transmembrane</keyword>
<proteinExistence type="inferred from homology"/>